<evidence type="ECO:0000256" key="1">
    <source>
        <dbReference type="SAM" id="MobiDB-lite"/>
    </source>
</evidence>
<evidence type="ECO:0000313" key="4">
    <source>
        <dbReference type="EMBL" id="QDS91216.1"/>
    </source>
</evidence>
<dbReference type="OrthoDB" id="265974at2"/>
<dbReference type="Gene3D" id="3.40.50.1110">
    <property type="entry name" value="SGNH hydrolase"/>
    <property type="match status" value="1"/>
</dbReference>
<evidence type="ECO:0000256" key="2">
    <source>
        <dbReference type="SAM" id="SignalP"/>
    </source>
</evidence>
<dbReference type="EMBL" id="CP036261">
    <property type="protein sequence ID" value="QDS91216.1"/>
    <property type="molecule type" value="Genomic_DNA"/>
</dbReference>
<reference evidence="4 5" key="1">
    <citation type="submission" date="2019-02" db="EMBL/GenBank/DDBJ databases">
        <title>Deep-cultivation of Planctomycetes and their phenomic and genomic characterization uncovers novel biology.</title>
        <authorList>
            <person name="Wiegand S."/>
            <person name="Jogler M."/>
            <person name="Boedeker C."/>
            <person name="Pinto D."/>
            <person name="Vollmers J."/>
            <person name="Rivas-Marin E."/>
            <person name="Kohn T."/>
            <person name="Peeters S.H."/>
            <person name="Heuer A."/>
            <person name="Rast P."/>
            <person name="Oberbeckmann S."/>
            <person name="Bunk B."/>
            <person name="Jeske O."/>
            <person name="Meyerdierks A."/>
            <person name="Storesund J.E."/>
            <person name="Kallscheuer N."/>
            <person name="Luecker S."/>
            <person name="Lage O.M."/>
            <person name="Pohl T."/>
            <person name="Merkel B.J."/>
            <person name="Hornburger P."/>
            <person name="Mueller R.-W."/>
            <person name="Bruemmer F."/>
            <person name="Labrenz M."/>
            <person name="Spormann A.M."/>
            <person name="Op den Camp H."/>
            <person name="Overmann J."/>
            <person name="Amann R."/>
            <person name="Jetten M.S.M."/>
            <person name="Mascher T."/>
            <person name="Medema M.H."/>
            <person name="Devos D.P."/>
            <person name="Kaster A.-K."/>
            <person name="Ovreas L."/>
            <person name="Rohde M."/>
            <person name="Galperin M.Y."/>
            <person name="Jogler C."/>
        </authorList>
    </citation>
    <scope>NUCLEOTIDE SEQUENCE [LARGE SCALE GENOMIC DNA]</scope>
    <source>
        <strain evidence="4 5">EC9</strain>
    </source>
</reference>
<dbReference type="AlphaFoldDB" id="A0A517M8J9"/>
<dbReference type="Proteomes" id="UP000319557">
    <property type="component" value="Chromosome"/>
</dbReference>
<dbReference type="SUPFAM" id="SSF53474">
    <property type="entry name" value="alpha/beta-Hydrolases"/>
    <property type="match status" value="1"/>
</dbReference>
<dbReference type="Gene3D" id="3.40.50.1820">
    <property type="entry name" value="alpha/beta hydrolase"/>
    <property type="match status" value="1"/>
</dbReference>
<gene>
    <name evidence="4" type="ORF">EC9_54400</name>
</gene>
<dbReference type="KEGG" id="ruv:EC9_54400"/>
<feature type="chain" id="PRO_5021969025" description="DUF4886 domain-containing protein" evidence="2">
    <location>
        <begin position="25"/>
        <end position="650"/>
    </location>
</feature>
<dbReference type="InterPro" id="IPR029058">
    <property type="entry name" value="AB_hydrolase_fold"/>
</dbReference>
<proteinExistence type="predicted"/>
<dbReference type="InterPro" id="IPR058180">
    <property type="entry name" value="BPSS1187-like"/>
</dbReference>
<feature type="domain" description="DUF4886" evidence="3">
    <location>
        <begin position="36"/>
        <end position="161"/>
    </location>
</feature>
<feature type="signal peptide" evidence="2">
    <location>
        <begin position="1"/>
        <end position="24"/>
    </location>
</feature>
<keyword evidence="2" id="KW-0732">Signal</keyword>
<dbReference type="SUPFAM" id="SSF52266">
    <property type="entry name" value="SGNH hydrolase"/>
    <property type="match status" value="1"/>
</dbReference>
<sequence precursor="true">MFRARIFLWLFALTTIGIGESVGADPKTDDSPKHVRILTIGNSFTNNATRYLDEITEAAGHKLTHKSLTIGGSPLELHAAKALAFEKDRSDRSAFYSKGESLQQALQSEDWDFVTIQQLSVRSHDVETYRPYAAQLADIIHRYAPQAKLLVHQTWAYRSDDPRFRRSRKSNGEPMTQQAMYEGLSDAYRTIAAELSASRIPVGDAFWIADNDPKFGYRAAEDFDAGKLQYPELPAQTHSLHTGYRWNNRDGKRTLGMDGHHANLAGEYLGACVWFEGLFAESAVGNGYVPEKLDPEYAAFLQTVAHKAAQQGGDVVHGIPAEPKMVKDPSPQRYQFRVRASEIDSRTGEYPAIGFVSGTDKKPADLEFASVDTRVAPKGKLAIWLMGHNGGLFERWNEYGIHAIGVSYARGWFGKLAQPQPSDAYARGRIRLEAATGLDFSDELDLLPPDGAAERSRQLLLWLSKENPQGNWQQFLADGGSRLRWDKIIMTGASHGSTTAARFAKHQRVDRVVMLCGPRDQDQDWQSLPSATPANRFFGFTHVLDGGWTGDHYCRSWEMLGMNAFGPIVDVDSTTPPYENSRSLITAADVGGDAGRAHGSVTPGRSSPKNEDGKLKFDPVWRYLYTHPVDEVGVATEEDPGCQRVHVKYD</sequence>
<evidence type="ECO:0000313" key="5">
    <source>
        <dbReference type="Proteomes" id="UP000319557"/>
    </source>
</evidence>
<keyword evidence="5" id="KW-1185">Reference proteome</keyword>
<dbReference type="NCBIfam" id="NF047580">
    <property type="entry name" value="BPSS1187_fam"/>
    <property type="match status" value="1"/>
</dbReference>
<dbReference type="Pfam" id="PF16227">
    <property type="entry name" value="DUF4886"/>
    <property type="match status" value="1"/>
</dbReference>
<dbReference type="RefSeq" id="WP_145348889.1">
    <property type="nucleotide sequence ID" value="NZ_CP036261.1"/>
</dbReference>
<feature type="region of interest" description="Disordered" evidence="1">
    <location>
        <begin position="590"/>
        <end position="613"/>
    </location>
</feature>
<protein>
    <recommendedName>
        <fullName evidence="3">DUF4886 domain-containing protein</fullName>
    </recommendedName>
</protein>
<organism evidence="4 5">
    <name type="scientific">Rosistilla ulvae</name>
    <dbReference type="NCBI Taxonomy" id="1930277"/>
    <lineage>
        <taxon>Bacteria</taxon>
        <taxon>Pseudomonadati</taxon>
        <taxon>Planctomycetota</taxon>
        <taxon>Planctomycetia</taxon>
        <taxon>Pirellulales</taxon>
        <taxon>Pirellulaceae</taxon>
        <taxon>Rosistilla</taxon>
    </lineage>
</organism>
<name>A0A517M8J9_9BACT</name>
<evidence type="ECO:0000259" key="3">
    <source>
        <dbReference type="Pfam" id="PF16227"/>
    </source>
</evidence>
<dbReference type="InterPro" id="IPR036514">
    <property type="entry name" value="SGNH_hydro_sf"/>
</dbReference>
<accession>A0A517M8J9</accession>
<dbReference type="GO" id="GO:0016788">
    <property type="term" value="F:hydrolase activity, acting on ester bonds"/>
    <property type="evidence" value="ECO:0007669"/>
    <property type="project" value="UniProtKB-ARBA"/>
</dbReference>
<dbReference type="InterPro" id="IPR032616">
    <property type="entry name" value="DUF4886"/>
</dbReference>